<feature type="transmembrane region" description="Helical" evidence="1">
    <location>
        <begin position="37"/>
        <end position="57"/>
    </location>
</feature>
<evidence type="ECO:0000313" key="2">
    <source>
        <dbReference type="EMBL" id="OGI84202.1"/>
    </source>
</evidence>
<keyword evidence="1" id="KW-0812">Transmembrane</keyword>
<proteinExistence type="predicted"/>
<accession>A0A1F6WQL0</accession>
<sequence length="84" mass="9687">MKTKAKKWLKIALFALLIPLIAMQFISGWNWKLHDFVFMFSFIFCIGMAYEFVVSGVNNKKYRFLLGVLFLLGAFTIWGILATG</sequence>
<comment type="caution">
    <text evidence="2">The sequence shown here is derived from an EMBL/GenBank/DDBJ whole genome shotgun (WGS) entry which is preliminary data.</text>
</comment>
<feature type="transmembrane region" description="Helical" evidence="1">
    <location>
        <begin position="12"/>
        <end position="31"/>
    </location>
</feature>
<dbReference type="Proteomes" id="UP000178184">
    <property type="component" value="Unassembled WGS sequence"/>
</dbReference>
<gene>
    <name evidence="2" type="ORF">A2903_00630</name>
</gene>
<name>A0A1F6WQL0_9BACT</name>
<organism evidence="2 3">
    <name type="scientific">Candidatus Nomurabacteria bacterium RIFCSPLOWO2_01_FULL_33_17</name>
    <dbReference type="NCBI Taxonomy" id="1801764"/>
    <lineage>
        <taxon>Bacteria</taxon>
        <taxon>Candidatus Nomuraibacteriota</taxon>
    </lineage>
</organism>
<dbReference type="STRING" id="1801764.A2903_00630"/>
<reference evidence="2 3" key="1">
    <citation type="journal article" date="2016" name="Nat. Commun.">
        <title>Thousands of microbial genomes shed light on interconnected biogeochemical processes in an aquifer system.</title>
        <authorList>
            <person name="Anantharaman K."/>
            <person name="Brown C.T."/>
            <person name="Hug L.A."/>
            <person name="Sharon I."/>
            <person name="Castelle C.J."/>
            <person name="Probst A.J."/>
            <person name="Thomas B.C."/>
            <person name="Singh A."/>
            <person name="Wilkins M.J."/>
            <person name="Karaoz U."/>
            <person name="Brodie E.L."/>
            <person name="Williams K.H."/>
            <person name="Hubbard S.S."/>
            <person name="Banfield J.F."/>
        </authorList>
    </citation>
    <scope>NUCLEOTIDE SEQUENCE [LARGE SCALE GENOMIC DNA]</scope>
</reference>
<evidence type="ECO:0000256" key="1">
    <source>
        <dbReference type="SAM" id="Phobius"/>
    </source>
</evidence>
<feature type="transmembrane region" description="Helical" evidence="1">
    <location>
        <begin position="64"/>
        <end position="81"/>
    </location>
</feature>
<keyword evidence="1" id="KW-0472">Membrane</keyword>
<dbReference type="EMBL" id="MFUO01000006">
    <property type="protein sequence ID" value="OGI84202.1"/>
    <property type="molecule type" value="Genomic_DNA"/>
</dbReference>
<keyword evidence="1" id="KW-1133">Transmembrane helix</keyword>
<evidence type="ECO:0000313" key="3">
    <source>
        <dbReference type="Proteomes" id="UP000178184"/>
    </source>
</evidence>
<dbReference type="AlphaFoldDB" id="A0A1F6WQL0"/>
<protein>
    <submittedName>
        <fullName evidence="2">Uncharacterized protein</fullName>
    </submittedName>
</protein>